<dbReference type="EMBL" id="LAQI01000228">
    <property type="protein sequence ID" value="KKY14496.1"/>
    <property type="molecule type" value="Genomic_DNA"/>
</dbReference>
<dbReference type="InterPro" id="IPR023393">
    <property type="entry name" value="START-like_dom_sf"/>
</dbReference>
<protein>
    <recommendedName>
        <fullName evidence="3">DUF1857-domain-containing protein</fullName>
    </recommendedName>
</protein>
<dbReference type="AlphaFoldDB" id="A0A0G2DWG7"/>
<evidence type="ECO:0000313" key="2">
    <source>
        <dbReference type="Proteomes" id="UP000034182"/>
    </source>
</evidence>
<evidence type="ECO:0000313" key="1">
    <source>
        <dbReference type="EMBL" id="KKY14496.1"/>
    </source>
</evidence>
<dbReference type="Pfam" id="PF08982">
    <property type="entry name" value="AtaL"/>
    <property type="match status" value="1"/>
</dbReference>
<dbReference type="Gene3D" id="3.30.530.20">
    <property type="match status" value="1"/>
</dbReference>
<reference evidence="1 2" key="1">
    <citation type="submission" date="2015-03" db="EMBL/GenBank/DDBJ databases">
        <authorList>
            <person name="Morales-Cruz A."/>
            <person name="Amrine K.C."/>
            <person name="Cantu D."/>
        </authorList>
    </citation>
    <scope>NUCLEOTIDE SEQUENCE [LARGE SCALE GENOMIC DNA]</scope>
    <source>
        <strain evidence="1">DS831</strain>
    </source>
</reference>
<gene>
    <name evidence="1" type="ORF">UCDDS831_g08156</name>
</gene>
<evidence type="ECO:0008006" key="3">
    <source>
        <dbReference type="Google" id="ProtNLM"/>
    </source>
</evidence>
<dbReference type="InterPro" id="IPR015075">
    <property type="entry name" value="AtaL"/>
</dbReference>
<name>A0A0G2DWG7_9PEZI</name>
<accession>A0A0G2DWG7</accession>
<comment type="caution">
    <text evidence="1">The sequence shown here is derived from an EMBL/GenBank/DDBJ whole genome shotgun (WGS) entry which is preliminary data.</text>
</comment>
<dbReference type="Proteomes" id="UP000034182">
    <property type="component" value="Unassembled WGS sequence"/>
</dbReference>
<proteinExistence type="predicted"/>
<reference evidence="1 2" key="2">
    <citation type="submission" date="2015-05" db="EMBL/GenBank/DDBJ databases">
        <title>Distinctive expansion of gene families associated with plant cell wall degradation and secondary metabolism in the genomes of grapevine trunk pathogens.</title>
        <authorList>
            <person name="Lawrence D.P."/>
            <person name="Travadon R."/>
            <person name="Rolshausen P.E."/>
            <person name="Baumgartner K."/>
        </authorList>
    </citation>
    <scope>NUCLEOTIDE SEQUENCE [LARGE SCALE GENOMIC DNA]</scope>
    <source>
        <strain evidence="1">DS831</strain>
    </source>
</reference>
<dbReference type="SUPFAM" id="SSF55961">
    <property type="entry name" value="Bet v1-like"/>
    <property type="match status" value="1"/>
</dbReference>
<organism evidence="1 2">
    <name type="scientific">Diplodia seriata</name>
    <dbReference type="NCBI Taxonomy" id="420778"/>
    <lineage>
        <taxon>Eukaryota</taxon>
        <taxon>Fungi</taxon>
        <taxon>Dikarya</taxon>
        <taxon>Ascomycota</taxon>
        <taxon>Pezizomycotina</taxon>
        <taxon>Dothideomycetes</taxon>
        <taxon>Dothideomycetes incertae sedis</taxon>
        <taxon>Botryosphaeriales</taxon>
        <taxon>Botryosphaeriaceae</taxon>
        <taxon>Diplodia</taxon>
    </lineage>
</organism>
<sequence length="171" mass="18544">MVIVNVAFASPINPAGAAPALSVGQVWAGLERKIRFAQEFVPVIVGTEVLEETTEGSGSEAVPVVVREATFKEGFRQGSPKVKEVCKCYAPSRVDFHQPDGTTVSNIISFDKDDALNMTYSFAWRYPEVDASDAAAVAELRKKHRAGAQMAVESSIQAIREMVKDGRIKEA</sequence>